<accession>A0A7R9JRX7</accession>
<comment type="function">
    <text evidence="17">This is the non-catalytic component of the active enzyme, which catalyzes the hydrolysis of ATP coupled with the exchange of Na(+) and K(+) ions across the plasma membrane. The beta subunit regulates, through assembly of alpha/beta heterodimers, the number of sodium pumps transported to the plasma membrane.</text>
</comment>
<protein>
    <recommendedName>
        <fullName evidence="20">Sodium/potassium-transporting ATPase subunit beta-2</fullName>
    </recommendedName>
</protein>
<keyword evidence="9" id="KW-0735">Signal-anchor</keyword>
<evidence type="ECO:0000256" key="2">
    <source>
        <dbReference type="ARBA" id="ARBA00005876"/>
    </source>
</evidence>
<evidence type="ECO:0000256" key="17">
    <source>
        <dbReference type="ARBA" id="ARBA00025540"/>
    </source>
</evidence>
<gene>
    <name evidence="19" type="ORF">TGEB3V08_LOCUS2262</name>
</gene>
<evidence type="ECO:0000256" key="13">
    <source>
        <dbReference type="ARBA" id="ARBA00023136"/>
    </source>
</evidence>
<reference evidence="19" key="1">
    <citation type="submission" date="2020-11" db="EMBL/GenBank/DDBJ databases">
        <authorList>
            <person name="Tran Van P."/>
        </authorList>
    </citation>
    <scope>NUCLEOTIDE SEQUENCE</scope>
</reference>
<dbReference type="Pfam" id="PF00287">
    <property type="entry name" value="Na_K-ATPase"/>
    <property type="match status" value="1"/>
</dbReference>
<dbReference type="Gene3D" id="1.20.5.170">
    <property type="match status" value="1"/>
</dbReference>
<keyword evidence="12" id="KW-0406">Ion transport</keyword>
<evidence type="ECO:0000256" key="1">
    <source>
        <dbReference type="ARBA" id="ARBA00004401"/>
    </source>
</evidence>
<dbReference type="GO" id="GO:0006883">
    <property type="term" value="P:intracellular sodium ion homeostasis"/>
    <property type="evidence" value="ECO:0007669"/>
    <property type="project" value="TreeGrafter"/>
</dbReference>
<evidence type="ECO:0000256" key="8">
    <source>
        <dbReference type="ARBA" id="ARBA00022958"/>
    </source>
</evidence>
<dbReference type="GO" id="GO:1990573">
    <property type="term" value="P:potassium ion import across plasma membrane"/>
    <property type="evidence" value="ECO:0007669"/>
    <property type="project" value="TreeGrafter"/>
</dbReference>
<dbReference type="GO" id="GO:0036376">
    <property type="term" value="P:sodium ion export across plasma membrane"/>
    <property type="evidence" value="ECO:0007669"/>
    <property type="project" value="TreeGrafter"/>
</dbReference>
<keyword evidence="8" id="KW-0630">Potassium</keyword>
<keyword evidence="7 18" id="KW-0812">Transmembrane</keyword>
<evidence type="ECO:0000256" key="11">
    <source>
        <dbReference type="ARBA" id="ARBA00023053"/>
    </source>
</evidence>
<evidence type="ECO:0000256" key="15">
    <source>
        <dbReference type="ARBA" id="ARBA00023180"/>
    </source>
</evidence>
<keyword evidence="16" id="KW-0739">Sodium transport</keyword>
<evidence type="ECO:0000256" key="9">
    <source>
        <dbReference type="ARBA" id="ARBA00022968"/>
    </source>
</evidence>
<dbReference type="GO" id="GO:0030007">
    <property type="term" value="P:intracellular potassium ion homeostasis"/>
    <property type="evidence" value="ECO:0007669"/>
    <property type="project" value="TreeGrafter"/>
</dbReference>
<dbReference type="EMBL" id="OE839677">
    <property type="protein sequence ID" value="CAD7588160.1"/>
    <property type="molecule type" value="Genomic_DNA"/>
</dbReference>
<keyword evidence="6" id="KW-0740">Sodium/potassium transport</keyword>
<dbReference type="GO" id="GO:0005890">
    <property type="term" value="C:sodium:potassium-exchanging ATPase complex"/>
    <property type="evidence" value="ECO:0007669"/>
    <property type="project" value="InterPro"/>
</dbReference>
<evidence type="ECO:0000256" key="3">
    <source>
        <dbReference type="ARBA" id="ARBA00022448"/>
    </source>
</evidence>
<evidence type="ECO:0000256" key="18">
    <source>
        <dbReference type="SAM" id="Phobius"/>
    </source>
</evidence>
<sequence>MKKEMNKTAPNVHLKEKKRELEGGILQSQVPTMDLTLNKESEDSTTPFIVFHILSVSTLNQTVCWSNRQLKTDRRKLAAKIGIFYLVFYGVLAALFAICMWVFFQTLDPRIPKWQLDHSIIGTSPGLGFRPMPPEENVESTLIWYKATDEQNYRHWTQSLETFLEVYRKPGLTPGRGQNIYNCDYDKPPGRGQVCNVDVKNWVPCTQENKFNYHKSAPCVFVKLNKIYNWIPEFYNDTDRLPDKMPADLKQYIHELKMNNQTAMLNTVWVSCEGENPADKENLGGIKYYPTRGFPGYFYPYENSEGYLSPIIAINFERPTTGILINIECRAWARNIQHDRHERVGMVHFELMID</sequence>
<dbReference type="PANTHER" id="PTHR11523:SF46">
    <property type="entry name" value="SODIUM_POTASSIUM-TRANSPORTING ATPASE SUBUNIT BETA-2"/>
    <property type="match status" value="1"/>
</dbReference>
<keyword evidence="4" id="KW-1003">Cell membrane</keyword>
<feature type="transmembrane region" description="Helical" evidence="18">
    <location>
        <begin position="83"/>
        <end position="104"/>
    </location>
</feature>
<evidence type="ECO:0000313" key="19">
    <source>
        <dbReference type="EMBL" id="CAD7588160.1"/>
    </source>
</evidence>
<evidence type="ECO:0000256" key="4">
    <source>
        <dbReference type="ARBA" id="ARBA00022475"/>
    </source>
</evidence>
<evidence type="ECO:0000256" key="14">
    <source>
        <dbReference type="ARBA" id="ARBA00023157"/>
    </source>
</evidence>
<evidence type="ECO:0000256" key="16">
    <source>
        <dbReference type="ARBA" id="ARBA00023201"/>
    </source>
</evidence>
<keyword evidence="3" id="KW-0813">Transport</keyword>
<keyword evidence="11" id="KW-0915">Sodium</keyword>
<dbReference type="GO" id="GO:0001671">
    <property type="term" value="F:ATPase activator activity"/>
    <property type="evidence" value="ECO:0007669"/>
    <property type="project" value="TreeGrafter"/>
</dbReference>
<name>A0A7R9JRX7_TIMGE</name>
<evidence type="ECO:0000256" key="10">
    <source>
        <dbReference type="ARBA" id="ARBA00022989"/>
    </source>
</evidence>
<dbReference type="FunFam" id="2.60.40.1660:FF:000004">
    <property type="entry name" value="sodium/potassium-transporting ATPase subunit beta-2"/>
    <property type="match status" value="1"/>
</dbReference>
<keyword evidence="5" id="KW-0633">Potassium transport</keyword>
<evidence type="ECO:0000256" key="12">
    <source>
        <dbReference type="ARBA" id="ARBA00023065"/>
    </source>
</evidence>
<comment type="similarity">
    <text evidence="2">Belongs to the X(+)/potassium ATPases subunit beta family.</text>
</comment>
<keyword evidence="14" id="KW-1015">Disulfide bond</keyword>
<organism evidence="19">
    <name type="scientific">Timema genevievae</name>
    <name type="common">Walking stick</name>
    <dbReference type="NCBI Taxonomy" id="629358"/>
    <lineage>
        <taxon>Eukaryota</taxon>
        <taxon>Metazoa</taxon>
        <taxon>Ecdysozoa</taxon>
        <taxon>Arthropoda</taxon>
        <taxon>Hexapoda</taxon>
        <taxon>Insecta</taxon>
        <taxon>Pterygota</taxon>
        <taxon>Neoptera</taxon>
        <taxon>Polyneoptera</taxon>
        <taxon>Phasmatodea</taxon>
        <taxon>Timematodea</taxon>
        <taxon>Timematoidea</taxon>
        <taxon>Timematidae</taxon>
        <taxon>Timema</taxon>
    </lineage>
</organism>
<dbReference type="Gene3D" id="2.60.40.1660">
    <property type="entry name" value="Na, k-atpase alpha subunit"/>
    <property type="match status" value="1"/>
</dbReference>
<evidence type="ECO:0008006" key="20">
    <source>
        <dbReference type="Google" id="ProtNLM"/>
    </source>
</evidence>
<proteinExistence type="inferred from homology"/>
<keyword evidence="15" id="KW-0325">Glycoprotein</keyword>
<keyword evidence="10 18" id="KW-1133">Transmembrane helix</keyword>
<dbReference type="InterPro" id="IPR000402">
    <property type="entry name" value="Na/K_ATPase_sub_beta"/>
</dbReference>
<dbReference type="InterPro" id="IPR038702">
    <property type="entry name" value="Na/K_ATPase_sub_beta_sf"/>
</dbReference>
<dbReference type="AlphaFoldDB" id="A0A7R9JRX7"/>
<keyword evidence="13 18" id="KW-0472">Membrane</keyword>
<evidence type="ECO:0000256" key="6">
    <source>
        <dbReference type="ARBA" id="ARBA00022607"/>
    </source>
</evidence>
<evidence type="ECO:0000256" key="7">
    <source>
        <dbReference type="ARBA" id="ARBA00022692"/>
    </source>
</evidence>
<comment type="subcellular location">
    <subcellularLocation>
        <location evidence="1">Cell membrane</location>
        <topology evidence="1">Single-pass type II membrane protein</topology>
    </subcellularLocation>
</comment>
<dbReference type="PANTHER" id="PTHR11523">
    <property type="entry name" value="SODIUM/POTASSIUM-DEPENDENT ATPASE BETA SUBUNIT"/>
    <property type="match status" value="1"/>
</dbReference>
<evidence type="ECO:0000256" key="5">
    <source>
        <dbReference type="ARBA" id="ARBA00022538"/>
    </source>
</evidence>